<dbReference type="InterPro" id="IPR051681">
    <property type="entry name" value="Ser/Thr_Kinases-Pseudokinases"/>
</dbReference>
<dbReference type="InterPro" id="IPR000719">
    <property type="entry name" value="Prot_kinase_dom"/>
</dbReference>
<feature type="domain" description="Protein kinase" evidence="3">
    <location>
        <begin position="73"/>
        <end position="328"/>
    </location>
</feature>
<dbReference type="Gene3D" id="1.10.510.10">
    <property type="entry name" value="Transferase(Phosphotransferase) domain 1"/>
    <property type="match status" value="1"/>
</dbReference>
<keyword evidence="2" id="KW-1133">Transmembrane helix</keyword>
<organism evidence="4 5">
    <name type="scientific">Aphanomyces euteiches</name>
    <dbReference type="NCBI Taxonomy" id="100861"/>
    <lineage>
        <taxon>Eukaryota</taxon>
        <taxon>Sar</taxon>
        <taxon>Stramenopiles</taxon>
        <taxon>Oomycota</taxon>
        <taxon>Saprolegniomycetes</taxon>
        <taxon>Saprolegniales</taxon>
        <taxon>Verrucalvaceae</taxon>
        <taxon>Aphanomyces</taxon>
    </lineage>
</organism>
<keyword evidence="2" id="KW-0472">Membrane</keyword>
<evidence type="ECO:0000313" key="4">
    <source>
        <dbReference type="EMBL" id="KAF0732413.1"/>
    </source>
</evidence>
<dbReference type="Pfam" id="PF07714">
    <property type="entry name" value="PK_Tyr_Ser-Thr"/>
    <property type="match status" value="1"/>
</dbReference>
<sequence length="344" mass="37983">MTNRVALIAAVVTAVVVLLGLTTLLIVRRRRRDAKDNYNQPAPTKTLTVDEMSSALATNAASYPELLQLRLDANGLQIWFEFQRSNVWRAEYNSRAVAVRRMRRGDLHFAGEILAMSRLDSPHLVGLVGATWTAPGDLAAVMEFVDGPLRDLLSDSTVAMTWAPTKVAIALDIARGLAYLHSRRPKVFLRELTSRHVLVSHDRTVVKLNVFQLLSTRERELTARMADMAWMAPEVLADDKEPTEAADVYSLGVLLTELDTRKRPLDEIKAAHAKASGIVAGTLRPALSPSCPPAIQRIVEACLNHEPRLRPSSTKAMTMLEEASKDIVEPKNAQTAPPSKSDDR</sequence>
<keyword evidence="5" id="KW-1185">Reference proteome</keyword>
<gene>
    <name evidence="4" type="ORF">Ae201684_010522</name>
</gene>
<dbReference type="InterPro" id="IPR011009">
    <property type="entry name" value="Kinase-like_dom_sf"/>
</dbReference>
<evidence type="ECO:0000256" key="2">
    <source>
        <dbReference type="SAM" id="Phobius"/>
    </source>
</evidence>
<dbReference type="Gene3D" id="3.30.200.20">
    <property type="entry name" value="Phosphorylase Kinase, domain 1"/>
    <property type="match status" value="1"/>
</dbReference>
<accession>A0A6G0WXV1</accession>
<proteinExistence type="predicted"/>
<comment type="caution">
    <text evidence="4">The sequence shown here is derived from an EMBL/GenBank/DDBJ whole genome shotgun (WGS) entry which is preliminary data.</text>
</comment>
<name>A0A6G0WXV1_9STRA</name>
<dbReference type="GO" id="GO:0005524">
    <property type="term" value="F:ATP binding"/>
    <property type="evidence" value="ECO:0007669"/>
    <property type="project" value="InterPro"/>
</dbReference>
<evidence type="ECO:0000313" key="5">
    <source>
        <dbReference type="Proteomes" id="UP000481153"/>
    </source>
</evidence>
<dbReference type="PANTHER" id="PTHR44329">
    <property type="entry name" value="SERINE/THREONINE-PROTEIN KINASE TNNI3K-RELATED"/>
    <property type="match status" value="1"/>
</dbReference>
<feature type="transmembrane region" description="Helical" evidence="2">
    <location>
        <begin position="6"/>
        <end position="27"/>
    </location>
</feature>
<dbReference type="SUPFAM" id="SSF56112">
    <property type="entry name" value="Protein kinase-like (PK-like)"/>
    <property type="match status" value="1"/>
</dbReference>
<dbReference type="GO" id="GO:0004674">
    <property type="term" value="F:protein serine/threonine kinase activity"/>
    <property type="evidence" value="ECO:0007669"/>
    <property type="project" value="TreeGrafter"/>
</dbReference>
<dbReference type="PANTHER" id="PTHR44329:SF214">
    <property type="entry name" value="PROTEIN KINASE DOMAIN-CONTAINING PROTEIN"/>
    <property type="match status" value="1"/>
</dbReference>
<evidence type="ECO:0000259" key="3">
    <source>
        <dbReference type="PROSITE" id="PS50011"/>
    </source>
</evidence>
<dbReference type="VEuPathDB" id="FungiDB:AeMF1_010750"/>
<feature type="region of interest" description="Disordered" evidence="1">
    <location>
        <begin position="310"/>
        <end position="344"/>
    </location>
</feature>
<dbReference type="PROSITE" id="PS50011">
    <property type="entry name" value="PROTEIN_KINASE_DOM"/>
    <property type="match status" value="1"/>
</dbReference>
<dbReference type="EMBL" id="VJMJ01000134">
    <property type="protein sequence ID" value="KAF0732413.1"/>
    <property type="molecule type" value="Genomic_DNA"/>
</dbReference>
<evidence type="ECO:0000256" key="1">
    <source>
        <dbReference type="SAM" id="MobiDB-lite"/>
    </source>
</evidence>
<dbReference type="AlphaFoldDB" id="A0A6G0WXV1"/>
<dbReference type="Proteomes" id="UP000481153">
    <property type="component" value="Unassembled WGS sequence"/>
</dbReference>
<keyword evidence="2" id="KW-0812">Transmembrane</keyword>
<protein>
    <recommendedName>
        <fullName evidence="3">Protein kinase domain-containing protein</fullName>
    </recommendedName>
</protein>
<dbReference type="InterPro" id="IPR001245">
    <property type="entry name" value="Ser-Thr/Tyr_kinase_cat_dom"/>
</dbReference>
<reference evidence="4 5" key="1">
    <citation type="submission" date="2019-07" db="EMBL/GenBank/DDBJ databases">
        <title>Genomics analysis of Aphanomyces spp. identifies a new class of oomycete effector associated with host adaptation.</title>
        <authorList>
            <person name="Gaulin E."/>
        </authorList>
    </citation>
    <scope>NUCLEOTIDE SEQUENCE [LARGE SCALE GENOMIC DNA]</scope>
    <source>
        <strain evidence="4 5">ATCC 201684</strain>
    </source>
</reference>